<evidence type="ECO:0000256" key="1">
    <source>
        <dbReference type="SAM" id="Coils"/>
    </source>
</evidence>
<name>A0A2K8KFV3_9MOLU</name>
<evidence type="ECO:0000313" key="3">
    <source>
        <dbReference type="EMBL" id="ATX70573.1"/>
    </source>
</evidence>
<proteinExistence type="predicted"/>
<protein>
    <recommendedName>
        <fullName evidence="5">Transmembrane protein</fullName>
    </recommendedName>
</protein>
<evidence type="ECO:0000313" key="4">
    <source>
        <dbReference type="Proteomes" id="UP000231179"/>
    </source>
</evidence>
<dbReference type="AlphaFoldDB" id="A0A2K8KFV3"/>
<organism evidence="3 4">
    <name type="scientific">Spiroplasma clarkii</name>
    <dbReference type="NCBI Taxonomy" id="2139"/>
    <lineage>
        <taxon>Bacteria</taxon>
        <taxon>Bacillati</taxon>
        <taxon>Mycoplasmatota</taxon>
        <taxon>Mollicutes</taxon>
        <taxon>Entomoplasmatales</taxon>
        <taxon>Spiroplasmataceae</taxon>
        <taxon>Spiroplasma</taxon>
    </lineage>
</organism>
<feature type="transmembrane region" description="Helical" evidence="2">
    <location>
        <begin position="260"/>
        <end position="286"/>
    </location>
</feature>
<dbReference type="EMBL" id="CP024870">
    <property type="protein sequence ID" value="ATX70573.1"/>
    <property type="molecule type" value="Genomic_DNA"/>
</dbReference>
<gene>
    <name evidence="3" type="ORF">SCLAR_v1c02430</name>
</gene>
<keyword evidence="2" id="KW-0472">Membrane</keyword>
<feature type="transmembrane region" description="Helical" evidence="2">
    <location>
        <begin position="150"/>
        <end position="171"/>
    </location>
</feature>
<sequence length="428" mass="50680">MKFSKSTEFSIKLTVLIFLMAFLIFDFFVQLYSPKHNLTGVPYYQRLNINYAFFTTQSNYLVVAYLFCVVFLKQSYNKKPPFGIELAITVYITVTMLVFWFGLLASRDEMSAYNAINWISTVMLHAIIPCLMIVQFILSSGDYYHGMRTHARFGMIGISMYPLFYLIYSVIRGEFRFQEYGPSFFSKVYSYNSVTNTFIADWNKVTGGGFGVYVGPNMQPFTSQMWYPYWFFNLHKYDLVAFDEFGNPHIWASSQFSMGLMIFFFISACIIITTLVISLQFFYIAINNNKFYRWHDINENLLTKAEHDYRMALQRQNRYQKIQEWKNVIKLQRTETQVFKQNLEGLSTEEKAQLILERKNKKILQRKLKVAEIRNARNKKRQTRREIRSMLTNVKTADRVFIKENIREAERYKKLVKKGVLISKLEPD</sequence>
<keyword evidence="4" id="KW-1185">Reference proteome</keyword>
<keyword evidence="2" id="KW-1133">Transmembrane helix</keyword>
<keyword evidence="2" id="KW-0812">Transmembrane</keyword>
<accession>A0A2K8KFV3</accession>
<feature type="transmembrane region" description="Helical" evidence="2">
    <location>
        <begin position="12"/>
        <end position="31"/>
    </location>
</feature>
<feature type="transmembrane region" description="Helical" evidence="2">
    <location>
        <begin position="84"/>
        <end position="103"/>
    </location>
</feature>
<evidence type="ECO:0008006" key="5">
    <source>
        <dbReference type="Google" id="ProtNLM"/>
    </source>
</evidence>
<reference evidence="3 4" key="1">
    <citation type="submission" date="2017-11" db="EMBL/GenBank/DDBJ databases">
        <title>Complete genome sequence of Spiroplasma clarkii CN-5 (DSM 19994).</title>
        <authorList>
            <person name="Tsai Y.-M."/>
            <person name="Chang A."/>
            <person name="Lo W.-S."/>
            <person name="Kuo C.-H."/>
        </authorList>
    </citation>
    <scope>NUCLEOTIDE SEQUENCE [LARGE SCALE GENOMIC DNA]</scope>
    <source>
        <strain evidence="3 4">CN-5</strain>
    </source>
</reference>
<feature type="coiled-coil region" evidence="1">
    <location>
        <begin position="361"/>
        <end position="393"/>
    </location>
</feature>
<evidence type="ECO:0000256" key="2">
    <source>
        <dbReference type="SAM" id="Phobius"/>
    </source>
</evidence>
<dbReference type="Proteomes" id="UP000231179">
    <property type="component" value="Chromosome"/>
</dbReference>
<dbReference type="RefSeq" id="WP_100254137.1">
    <property type="nucleotide sequence ID" value="NZ_CP024870.1"/>
</dbReference>
<feature type="transmembrane region" description="Helical" evidence="2">
    <location>
        <begin position="115"/>
        <end position="138"/>
    </location>
</feature>
<keyword evidence="1" id="KW-0175">Coiled coil</keyword>
<feature type="transmembrane region" description="Helical" evidence="2">
    <location>
        <begin position="51"/>
        <end position="72"/>
    </location>
</feature>